<protein>
    <submittedName>
        <fullName evidence="1">Uncharacterized protein</fullName>
    </submittedName>
</protein>
<evidence type="ECO:0000313" key="2">
    <source>
        <dbReference type="Proteomes" id="UP000239001"/>
    </source>
</evidence>
<dbReference type="Proteomes" id="UP000239001">
    <property type="component" value="Unassembled WGS sequence"/>
</dbReference>
<evidence type="ECO:0000313" key="1">
    <source>
        <dbReference type="EMBL" id="PSF37120.1"/>
    </source>
</evidence>
<dbReference type="AlphaFoldDB" id="A0A2T1LXK7"/>
<reference evidence="1 2" key="1">
    <citation type="submission" date="2018-03" db="EMBL/GenBank/DDBJ databases">
        <title>The ancient ancestry and fast evolution of plastids.</title>
        <authorList>
            <person name="Moore K.R."/>
            <person name="Magnabosco C."/>
            <person name="Momper L."/>
            <person name="Gold D.A."/>
            <person name="Bosak T."/>
            <person name="Fournier G.P."/>
        </authorList>
    </citation>
    <scope>NUCLEOTIDE SEQUENCE [LARGE SCALE GENOMIC DNA]</scope>
    <source>
        <strain evidence="1 2">CCALA 016</strain>
    </source>
</reference>
<comment type="caution">
    <text evidence="1">The sequence shown here is derived from an EMBL/GenBank/DDBJ whole genome shotgun (WGS) entry which is preliminary data.</text>
</comment>
<name>A0A2T1LXK7_9CHRO</name>
<dbReference type="EMBL" id="PXOH01000011">
    <property type="protein sequence ID" value="PSF37120.1"/>
    <property type="molecule type" value="Genomic_DNA"/>
</dbReference>
<reference evidence="1 2" key="2">
    <citation type="submission" date="2018-03" db="EMBL/GenBank/DDBJ databases">
        <authorList>
            <person name="Keele B.F."/>
        </authorList>
    </citation>
    <scope>NUCLEOTIDE SEQUENCE [LARGE SCALE GENOMIC DNA]</scope>
    <source>
        <strain evidence="1 2">CCALA 016</strain>
    </source>
</reference>
<sequence>MVKAIILILVKQRLSLTNNTKGSNSLLKLHKATITVQKISEIQEQLKKSLNNYIQQQFANEY</sequence>
<gene>
    <name evidence="1" type="ORF">C7H19_11825</name>
</gene>
<organism evidence="1 2">
    <name type="scientific">Aphanothece hegewaldii CCALA 016</name>
    <dbReference type="NCBI Taxonomy" id="2107694"/>
    <lineage>
        <taxon>Bacteria</taxon>
        <taxon>Bacillati</taxon>
        <taxon>Cyanobacteriota</taxon>
        <taxon>Cyanophyceae</taxon>
        <taxon>Oscillatoriophycideae</taxon>
        <taxon>Chroococcales</taxon>
        <taxon>Aphanothecaceae</taxon>
        <taxon>Aphanothece</taxon>
    </lineage>
</organism>
<proteinExistence type="predicted"/>
<keyword evidence="2" id="KW-1185">Reference proteome</keyword>
<accession>A0A2T1LXK7</accession>